<accession>A0A2T9Y3L5</accession>
<dbReference type="InterPro" id="IPR052618">
    <property type="entry name" value="ComplexI_NDUFA12"/>
</dbReference>
<sequence length="115" mass="13912">MGVKDLLKGISRINFPWKKTRFVGKDYNGNLYFEKKTSGVRSKRIVEYHEGNQGFDYDVLNLPVQWQSWMRHTRQIPPTEEEILADQKRIELLRQKVKMIEEREEKLKLLEKKKY</sequence>
<comment type="caution">
    <text evidence="3">The sequence shown here is derived from an EMBL/GenBank/DDBJ whole genome shotgun (WGS) entry which is preliminary data.</text>
</comment>
<gene>
    <name evidence="3" type="ORF">BB559_006306</name>
</gene>
<dbReference type="AlphaFoldDB" id="A0A2T9Y3L5"/>
<reference evidence="3 4" key="1">
    <citation type="journal article" date="2018" name="MBio">
        <title>Comparative Genomics Reveals the Core Gene Toolbox for the Fungus-Insect Symbiosis.</title>
        <authorList>
            <person name="Wang Y."/>
            <person name="Stata M."/>
            <person name="Wang W."/>
            <person name="Stajich J.E."/>
            <person name="White M.M."/>
            <person name="Moncalvo J.M."/>
        </authorList>
    </citation>
    <scope>NUCLEOTIDE SEQUENCE [LARGE SCALE GENOMIC DNA]</scope>
    <source>
        <strain evidence="3 4">AUS-77-4</strain>
    </source>
</reference>
<proteinExistence type="inferred from homology"/>
<dbReference type="Proteomes" id="UP000245699">
    <property type="component" value="Unassembled WGS sequence"/>
</dbReference>
<dbReference type="EMBL" id="MBFT01000824">
    <property type="protein sequence ID" value="PVU86942.1"/>
    <property type="molecule type" value="Genomic_DNA"/>
</dbReference>
<keyword evidence="2" id="KW-0175">Coiled coil</keyword>
<dbReference type="PANTHER" id="PTHR32470">
    <property type="entry name" value="ADH DEHYDROGENASE [UBIQUINONE] 1 ALPHA SUBCOMPLEX ASSEMBLY FACTOR 2"/>
    <property type="match status" value="1"/>
</dbReference>
<dbReference type="GO" id="GO:0005739">
    <property type="term" value="C:mitochondrion"/>
    <property type="evidence" value="ECO:0007669"/>
    <property type="project" value="TreeGrafter"/>
</dbReference>
<name>A0A2T9Y3L5_9FUNG</name>
<evidence type="ECO:0000313" key="3">
    <source>
        <dbReference type="EMBL" id="PVU86942.1"/>
    </source>
</evidence>
<dbReference type="InterPro" id="IPR007763">
    <property type="entry name" value="NDUFA12"/>
</dbReference>
<protein>
    <recommendedName>
        <fullName evidence="5">NADH dehydrogenase [ubiquinone] 1 alpha subcomplex subunit</fullName>
    </recommendedName>
</protein>
<dbReference type="OrthoDB" id="10255576at2759"/>
<keyword evidence="4" id="KW-1185">Reference proteome</keyword>
<feature type="coiled-coil region" evidence="2">
    <location>
        <begin position="83"/>
        <end position="113"/>
    </location>
</feature>
<dbReference type="GO" id="GO:0045271">
    <property type="term" value="C:respiratory chain complex I"/>
    <property type="evidence" value="ECO:0007669"/>
    <property type="project" value="InterPro"/>
</dbReference>
<evidence type="ECO:0000256" key="2">
    <source>
        <dbReference type="SAM" id="Coils"/>
    </source>
</evidence>
<dbReference type="STRING" id="61424.A0A2T9Y3L5"/>
<evidence type="ECO:0000256" key="1">
    <source>
        <dbReference type="ARBA" id="ARBA00007355"/>
    </source>
</evidence>
<evidence type="ECO:0008006" key="5">
    <source>
        <dbReference type="Google" id="ProtNLM"/>
    </source>
</evidence>
<organism evidence="3 4">
    <name type="scientific">Furculomyces boomerangus</name>
    <dbReference type="NCBI Taxonomy" id="61424"/>
    <lineage>
        <taxon>Eukaryota</taxon>
        <taxon>Fungi</taxon>
        <taxon>Fungi incertae sedis</taxon>
        <taxon>Zoopagomycota</taxon>
        <taxon>Kickxellomycotina</taxon>
        <taxon>Harpellomycetes</taxon>
        <taxon>Harpellales</taxon>
        <taxon>Harpellaceae</taxon>
        <taxon>Furculomyces</taxon>
    </lineage>
</organism>
<dbReference type="PANTHER" id="PTHR32470:SF2">
    <property type="entry name" value="NADH DEHYDROGENASE [UBIQUINONE] 1 ALPHA SUBCOMPLEX ASSEMBLY FACTOR 2"/>
    <property type="match status" value="1"/>
</dbReference>
<comment type="similarity">
    <text evidence="1">Belongs to the complex I NDUFA12 subunit family.</text>
</comment>
<dbReference type="GO" id="GO:0032981">
    <property type="term" value="P:mitochondrial respiratory chain complex I assembly"/>
    <property type="evidence" value="ECO:0007669"/>
    <property type="project" value="TreeGrafter"/>
</dbReference>
<evidence type="ECO:0000313" key="4">
    <source>
        <dbReference type="Proteomes" id="UP000245699"/>
    </source>
</evidence>
<dbReference type="Pfam" id="PF05071">
    <property type="entry name" value="NDUFA12"/>
    <property type="match status" value="1"/>
</dbReference>